<dbReference type="Pfam" id="PF03171">
    <property type="entry name" value="2OG-FeII_Oxy"/>
    <property type="match status" value="1"/>
</dbReference>
<evidence type="ECO:0000256" key="4">
    <source>
        <dbReference type="PROSITE-ProRule" id="PRU00175"/>
    </source>
</evidence>
<accession>A0A5N6M4J8</accession>
<dbReference type="SMART" id="SM00184">
    <property type="entry name" value="RING"/>
    <property type="match status" value="1"/>
</dbReference>
<dbReference type="Gene3D" id="2.60.120.330">
    <property type="entry name" value="B-lactam Antibiotic, Isopenicillin N Synthase, Chain"/>
    <property type="match status" value="1"/>
</dbReference>
<sequence length="478" mass="54113">MIESQSVISPANHKSMSNQVQEIATDCDKLPERFIRKEDEEYGNITNPSPAEIPVIDVSLLTSSSHLELGRLKSAITTWGCFQAINHGIEGSLLDKVREISKLFFSLSAEEKKKCLREEDDVEGYGNDMVLSDHQTLDWTDRVYLTVLPKHQQRLQFWPQNPNNFREVVDEYCSKIESINEIILKSLARSLNLEENCFLDQYGPTANMFARFNYYPPCPWADKVLGLKPHSDGSATTYLLQDKELEGLQILKDGQWFGVPIVPDALTINVGEQIEIMSNGIFKSPIHRALVNSKDQRISVAMFCNPQTEKDIGPVDALVTDDRPRQYKNVTFSLDFYFENYQQGLHGIATMSNMHKEILVNILMERPILLSRLVINLNHVQDTQSLIELAVLSFAERREKASRKQERIRSNRLVIDVVSGDSTKIMCGLCSASTSDTSVVAVLVCGHVYHADCLETRTPYEDRRDPLCPVCVDSHSAN</sequence>
<evidence type="ECO:0000256" key="2">
    <source>
        <dbReference type="ARBA" id="ARBA00022723"/>
    </source>
</evidence>
<keyword evidence="3 5" id="KW-0408">Iron</keyword>
<comment type="caution">
    <text evidence="8">The sequence shown here is derived from an EMBL/GenBank/DDBJ whole genome shotgun (WGS) entry which is preliminary data.</text>
</comment>
<dbReference type="InterPro" id="IPR001841">
    <property type="entry name" value="Znf_RING"/>
</dbReference>
<dbReference type="Proteomes" id="UP000326396">
    <property type="component" value="Linkage Group LG7"/>
</dbReference>
<keyword evidence="4" id="KW-0862">Zinc</keyword>
<dbReference type="AlphaFoldDB" id="A0A5N6M4J8"/>
<dbReference type="InterPro" id="IPR050295">
    <property type="entry name" value="Plant_2OG-oxidoreductases"/>
</dbReference>
<evidence type="ECO:0000256" key="1">
    <source>
        <dbReference type="ARBA" id="ARBA00008056"/>
    </source>
</evidence>
<name>A0A5N6M4J8_9ASTR</name>
<keyword evidence="5" id="KW-0560">Oxidoreductase</keyword>
<evidence type="ECO:0000313" key="8">
    <source>
        <dbReference type="EMBL" id="KAD3067853.1"/>
    </source>
</evidence>
<evidence type="ECO:0000259" key="7">
    <source>
        <dbReference type="PROSITE" id="PS51471"/>
    </source>
</evidence>
<proteinExistence type="inferred from homology"/>
<keyword evidence="4" id="KW-0863">Zinc-finger</keyword>
<dbReference type="GO" id="GO:0008270">
    <property type="term" value="F:zinc ion binding"/>
    <property type="evidence" value="ECO:0007669"/>
    <property type="project" value="UniProtKB-KW"/>
</dbReference>
<protein>
    <recommendedName>
        <fullName evidence="10">RING-type domain-containing protein</fullName>
    </recommendedName>
</protein>
<dbReference type="SUPFAM" id="SSF51197">
    <property type="entry name" value="Clavaminate synthase-like"/>
    <property type="match status" value="1"/>
</dbReference>
<comment type="similarity">
    <text evidence="1 5">Belongs to the iron/ascorbate-dependent oxidoreductase family.</text>
</comment>
<keyword evidence="9" id="KW-1185">Reference proteome</keyword>
<evidence type="ECO:0008006" key="10">
    <source>
        <dbReference type="Google" id="ProtNLM"/>
    </source>
</evidence>
<organism evidence="8 9">
    <name type="scientific">Mikania micrantha</name>
    <name type="common">bitter vine</name>
    <dbReference type="NCBI Taxonomy" id="192012"/>
    <lineage>
        <taxon>Eukaryota</taxon>
        <taxon>Viridiplantae</taxon>
        <taxon>Streptophyta</taxon>
        <taxon>Embryophyta</taxon>
        <taxon>Tracheophyta</taxon>
        <taxon>Spermatophyta</taxon>
        <taxon>Magnoliopsida</taxon>
        <taxon>eudicotyledons</taxon>
        <taxon>Gunneridae</taxon>
        <taxon>Pentapetalae</taxon>
        <taxon>asterids</taxon>
        <taxon>campanulids</taxon>
        <taxon>Asterales</taxon>
        <taxon>Asteraceae</taxon>
        <taxon>Asteroideae</taxon>
        <taxon>Heliantheae alliance</taxon>
        <taxon>Eupatorieae</taxon>
        <taxon>Mikania</taxon>
    </lineage>
</organism>
<evidence type="ECO:0000259" key="6">
    <source>
        <dbReference type="PROSITE" id="PS50089"/>
    </source>
</evidence>
<dbReference type="FunFam" id="2.60.120.330:FF:000018">
    <property type="entry name" value="2-oxoglutarate (2OG) and Fe(II)-dependent oxygenase superfamily protein"/>
    <property type="match status" value="1"/>
</dbReference>
<dbReference type="PANTHER" id="PTHR47991">
    <property type="entry name" value="OXOGLUTARATE/IRON-DEPENDENT DIOXYGENASE"/>
    <property type="match status" value="1"/>
</dbReference>
<dbReference type="InterPro" id="IPR005123">
    <property type="entry name" value="Oxoglu/Fe-dep_dioxygenase_dom"/>
</dbReference>
<gene>
    <name evidence="8" type="ORF">E3N88_35733</name>
</gene>
<dbReference type="Pfam" id="PF14226">
    <property type="entry name" value="DIOX_N"/>
    <property type="match status" value="1"/>
</dbReference>
<keyword evidence="2 5" id="KW-0479">Metal-binding</keyword>
<dbReference type="InterPro" id="IPR026992">
    <property type="entry name" value="DIOX_N"/>
</dbReference>
<feature type="domain" description="Fe2OG dioxygenase" evidence="7">
    <location>
        <begin position="204"/>
        <end position="306"/>
    </location>
</feature>
<dbReference type="InterPro" id="IPR013083">
    <property type="entry name" value="Znf_RING/FYVE/PHD"/>
</dbReference>
<reference evidence="8 9" key="1">
    <citation type="submission" date="2019-05" db="EMBL/GenBank/DDBJ databases">
        <title>Mikania micrantha, genome provides insights into the molecular mechanism of rapid growth.</title>
        <authorList>
            <person name="Liu B."/>
        </authorList>
    </citation>
    <scope>NUCLEOTIDE SEQUENCE [LARGE SCALE GENOMIC DNA]</scope>
    <source>
        <strain evidence="8">NLD-2019</strain>
        <tissue evidence="8">Leaf</tissue>
    </source>
</reference>
<dbReference type="InterPro" id="IPR027443">
    <property type="entry name" value="IPNS-like_sf"/>
</dbReference>
<dbReference type="Gene3D" id="3.30.40.10">
    <property type="entry name" value="Zinc/RING finger domain, C3HC4 (zinc finger)"/>
    <property type="match status" value="1"/>
</dbReference>
<dbReference type="InterPro" id="IPR044861">
    <property type="entry name" value="IPNS-like_FE2OG_OXY"/>
</dbReference>
<dbReference type="EMBL" id="SZYD01000017">
    <property type="protein sequence ID" value="KAD3067853.1"/>
    <property type="molecule type" value="Genomic_DNA"/>
</dbReference>
<evidence type="ECO:0000256" key="3">
    <source>
        <dbReference type="ARBA" id="ARBA00023004"/>
    </source>
</evidence>
<dbReference type="SUPFAM" id="SSF57850">
    <property type="entry name" value="RING/U-box"/>
    <property type="match status" value="1"/>
</dbReference>
<feature type="domain" description="RING-type" evidence="6">
    <location>
        <begin position="427"/>
        <end position="471"/>
    </location>
</feature>
<dbReference type="PROSITE" id="PS51471">
    <property type="entry name" value="FE2OG_OXY"/>
    <property type="match status" value="1"/>
</dbReference>
<evidence type="ECO:0000256" key="5">
    <source>
        <dbReference type="RuleBase" id="RU003682"/>
    </source>
</evidence>
<dbReference type="CDD" id="cd16448">
    <property type="entry name" value="RING-H2"/>
    <property type="match status" value="1"/>
</dbReference>
<dbReference type="OrthoDB" id="288590at2759"/>
<dbReference type="GO" id="GO:0016705">
    <property type="term" value="F:oxidoreductase activity, acting on paired donors, with incorporation or reduction of molecular oxygen"/>
    <property type="evidence" value="ECO:0007669"/>
    <property type="project" value="UniProtKB-ARBA"/>
</dbReference>
<evidence type="ECO:0000313" key="9">
    <source>
        <dbReference type="Proteomes" id="UP000326396"/>
    </source>
</evidence>
<dbReference type="PROSITE" id="PS50089">
    <property type="entry name" value="ZF_RING_2"/>
    <property type="match status" value="1"/>
</dbReference>